<dbReference type="AlphaFoldDB" id="A0AAI8Z6F9"/>
<organism evidence="1 2">
    <name type="scientific">Lecanosticta acicola</name>
    <dbReference type="NCBI Taxonomy" id="111012"/>
    <lineage>
        <taxon>Eukaryota</taxon>
        <taxon>Fungi</taxon>
        <taxon>Dikarya</taxon>
        <taxon>Ascomycota</taxon>
        <taxon>Pezizomycotina</taxon>
        <taxon>Dothideomycetes</taxon>
        <taxon>Dothideomycetidae</taxon>
        <taxon>Mycosphaerellales</taxon>
        <taxon>Mycosphaerellaceae</taxon>
        <taxon>Lecanosticta</taxon>
    </lineage>
</organism>
<reference evidence="1" key="1">
    <citation type="submission" date="2023-11" db="EMBL/GenBank/DDBJ databases">
        <authorList>
            <person name="Alioto T."/>
            <person name="Alioto T."/>
            <person name="Gomez Garrido J."/>
        </authorList>
    </citation>
    <scope>NUCLEOTIDE SEQUENCE</scope>
</reference>
<evidence type="ECO:0000313" key="2">
    <source>
        <dbReference type="Proteomes" id="UP001296104"/>
    </source>
</evidence>
<dbReference type="EMBL" id="CAVMBE010000082">
    <property type="protein sequence ID" value="CAK4033272.1"/>
    <property type="molecule type" value="Genomic_DNA"/>
</dbReference>
<comment type="caution">
    <text evidence="1">The sequence shown here is derived from an EMBL/GenBank/DDBJ whole genome shotgun (WGS) entry which is preliminary data.</text>
</comment>
<keyword evidence="2" id="KW-1185">Reference proteome</keyword>
<name>A0AAI8Z6F9_9PEZI</name>
<evidence type="ECO:0000313" key="1">
    <source>
        <dbReference type="EMBL" id="CAK4033272.1"/>
    </source>
</evidence>
<protein>
    <submittedName>
        <fullName evidence="1">Uncharacterized protein</fullName>
    </submittedName>
</protein>
<gene>
    <name evidence="1" type="ORF">LECACI_7A008430</name>
</gene>
<dbReference type="Proteomes" id="UP001296104">
    <property type="component" value="Unassembled WGS sequence"/>
</dbReference>
<proteinExistence type="predicted"/>
<sequence length="100" mass="11726">MTWEAGTQREAHRYQDIMGGAFETLPLNRRGFQQGVPTFMRRGSELERHPKIVRLDVDFKLKSQKHDDPAHYSTASDETVQSWHVDAWKMKDATIKNRQK</sequence>
<accession>A0AAI8Z6F9</accession>